<reference evidence="2" key="1">
    <citation type="journal article" date="2022" name="Plant J.">
        <title>Strategies of tolerance reflected in two North American maple genomes.</title>
        <authorList>
            <person name="McEvoy S.L."/>
            <person name="Sezen U.U."/>
            <person name="Trouern-Trend A."/>
            <person name="McMahon S.M."/>
            <person name="Schaberg P.G."/>
            <person name="Yang J."/>
            <person name="Wegrzyn J.L."/>
            <person name="Swenson N.G."/>
        </authorList>
    </citation>
    <scope>NUCLEOTIDE SEQUENCE</scope>
    <source>
        <strain evidence="2">NS2018</strain>
    </source>
</reference>
<evidence type="ECO:0000313" key="2">
    <source>
        <dbReference type="EMBL" id="KAK0574787.1"/>
    </source>
</evidence>
<accession>A0AA39RM95</accession>
<comment type="caution">
    <text evidence="2">The sequence shown here is derived from an EMBL/GenBank/DDBJ whole genome shotgun (WGS) entry which is preliminary data.</text>
</comment>
<dbReference type="CDD" id="cd09272">
    <property type="entry name" value="RNase_HI_RT_Ty1"/>
    <property type="match status" value="1"/>
</dbReference>
<name>A0AA39RM95_ACESA</name>
<dbReference type="PANTHER" id="PTHR11439">
    <property type="entry name" value="GAG-POL-RELATED RETROTRANSPOSON"/>
    <property type="match status" value="1"/>
</dbReference>
<proteinExistence type="predicted"/>
<evidence type="ECO:0000259" key="1">
    <source>
        <dbReference type="PROSITE" id="PS50994"/>
    </source>
</evidence>
<gene>
    <name evidence="2" type="ORF">LWI29_029043</name>
</gene>
<dbReference type="PROSITE" id="PS50994">
    <property type="entry name" value="INTEGRASE"/>
    <property type="match status" value="1"/>
</dbReference>
<sequence length="554" mass="63072">MGSIMGSDGGEIGLLSWIVVVRWKARVENETGLKIKKLHSDNGGEYEDSEFKRFCYLSGIKLSRTVPGTPQQNGIAERMNRTLTERARSMRLHSGLPKQFWAEAVNTAAYLINRGPSKPLDLAYQKRSGLGKRVLEPVNQNDEEQGVPLQVTDPIPYRDVQATQAESAVRRSTRTPIPNRKYLQYMLLTDAGEPECYDEAYQGKDASKWELAMKDEMKSLISNQTWELAKLPEGKKALQNKWVFRIKEEHDGSKRYKARLVVKGFQQIEDVKTAFLHGDLEEEIYMQQPEGFAEDGKEELVCRLTKSLYGLKQAPRQWYKKFDGFMQGNGYLRCNADHCCYFKKVKSSFIILLLYVDDMLVGGADLEEINNLKKQLSSEFEMKDLGAAKQILGMRISRNEQEGTLKLSQAELSKEQSPKTEEEKDFMAKVPYASAIGSLMYAMTCTRPDISHAVGVVSRYMSNPGKLHWEAVKWILRYLRGTTERCLTFRRDELKLEGYVDSDFAGEVDHRRSTTGYVFTMASTAISWMSQLQKIVTISTTEAEYVAVTESSKD</sequence>
<dbReference type="Proteomes" id="UP001168877">
    <property type="component" value="Unassembled WGS sequence"/>
</dbReference>
<dbReference type="InterPro" id="IPR036397">
    <property type="entry name" value="RNaseH_sf"/>
</dbReference>
<dbReference type="AlphaFoldDB" id="A0AA39RM95"/>
<dbReference type="PANTHER" id="PTHR11439:SF467">
    <property type="entry name" value="INTEGRASE CATALYTIC DOMAIN-CONTAINING PROTEIN"/>
    <property type="match status" value="1"/>
</dbReference>
<dbReference type="InterPro" id="IPR013103">
    <property type="entry name" value="RVT_2"/>
</dbReference>
<dbReference type="SUPFAM" id="SSF53098">
    <property type="entry name" value="Ribonuclease H-like"/>
    <property type="match status" value="1"/>
</dbReference>
<reference evidence="2" key="2">
    <citation type="submission" date="2023-06" db="EMBL/GenBank/DDBJ databases">
        <authorList>
            <person name="Swenson N.G."/>
            <person name="Wegrzyn J.L."/>
            <person name="Mcevoy S.L."/>
        </authorList>
    </citation>
    <scope>NUCLEOTIDE SEQUENCE</scope>
    <source>
        <strain evidence="2">NS2018</strain>
        <tissue evidence="2">Leaf</tissue>
    </source>
</reference>
<organism evidence="2 3">
    <name type="scientific">Acer saccharum</name>
    <name type="common">Sugar maple</name>
    <dbReference type="NCBI Taxonomy" id="4024"/>
    <lineage>
        <taxon>Eukaryota</taxon>
        <taxon>Viridiplantae</taxon>
        <taxon>Streptophyta</taxon>
        <taxon>Embryophyta</taxon>
        <taxon>Tracheophyta</taxon>
        <taxon>Spermatophyta</taxon>
        <taxon>Magnoliopsida</taxon>
        <taxon>eudicotyledons</taxon>
        <taxon>Gunneridae</taxon>
        <taxon>Pentapetalae</taxon>
        <taxon>rosids</taxon>
        <taxon>malvids</taxon>
        <taxon>Sapindales</taxon>
        <taxon>Sapindaceae</taxon>
        <taxon>Hippocastanoideae</taxon>
        <taxon>Acereae</taxon>
        <taxon>Acer</taxon>
    </lineage>
</organism>
<dbReference type="EMBL" id="JAUESC010000387">
    <property type="protein sequence ID" value="KAK0574787.1"/>
    <property type="molecule type" value="Genomic_DNA"/>
</dbReference>
<dbReference type="Pfam" id="PF13683">
    <property type="entry name" value="rve_3"/>
    <property type="match status" value="1"/>
</dbReference>
<dbReference type="Gene3D" id="3.30.420.10">
    <property type="entry name" value="Ribonuclease H-like superfamily/Ribonuclease H"/>
    <property type="match status" value="1"/>
</dbReference>
<dbReference type="GO" id="GO:0015074">
    <property type="term" value="P:DNA integration"/>
    <property type="evidence" value="ECO:0007669"/>
    <property type="project" value="InterPro"/>
</dbReference>
<dbReference type="Pfam" id="PF07727">
    <property type="entry name" value="RVT_2"/>
    <property type="match status" value="2"/>
</dbReference>
<protein>
    <recommendedName>
        <fullName evidence="1">Integrase catalytic domain-containing protein</fullName>
    </recommendedName>
</protein>
<feature type="domain" description="Integrase catalytic" evidence="1">
    <location>
        <begin position="36"/>
        <end position="137"/>
    </location>
</feature>
<dbReference type="SUPFAM" id="SSF56672">
    <property type="entry name" value="DNA/RNA polymerases"/>
    <property type="match status" value="1"/>
</dbReference>
<dbReference type="InterPro" id="IPR043502">
    <property type="entry name" value="DNA/RNA_pol_sf"/>
</dbReference>
<evidence type="ECO:0000313" key="3">
    <source>
        <dbReference type="Proteomes" id="UP001168877"/>
    </source>
</evidence>
<dbReference type="GO" id="GO:0003676">
    <property type="term" value="F:nucleic acid binding"/>
    <property type="evidence" value="ECO:0007669"/>
    <property type="project" value="InterPro"/>
</dbReference>
<dbReference type="InterPro" id="IPR012337">
    <property type="entry name" value="RNaseH-like_sf"/>
</dbReference>
<keyword evidence="3" id="KW-1185">Reference proteome</keyword>
<dbReference type="InterPro" id="IPR001584">
    <property type="entry name" value="Integrase_cat-core"/>
</dbReference>